<dbReference type="InterPro" id="IPR000569">
    <property type="entry name" value="HECT_dom"/>
</dbReference>
<dbReference type="CDD" id="cd00078">
    <property type="entry name" value="HECTc"/>
    <property type="match status" value="1"/>
</dbReference>
<dbReference type="SMART" id="SM00119">
    <property type="entry name" value="HECTc"/>
    <property type="match status" value="1"/>
</dbReference>
<keyword evidence="3" id="KW-0808">Transferase</keyword>
<comment type="catalytic activity">
    <reaction evidence="1">
        <text>S-ubiquitinyl-[E2 ubiquitin-conjugating enzyme]-L-cysteine + [acceptor protein]-L-lysine = [E2 ubiquitin-conjugating enzyme]-L-cysteine + N(6)-ubiquitinyl-[acceptor protein]-L-lysine.</text>
        <dbReference type="EC" id="2.3.2.26"/>
    </reaction>
</comment>
<sequence length="1377" mass="154968">MKERVSSFSMTAEPRRLQVFDHHYLRTMAGDRKMCACKEANCTSKNNLLRAHKYKYRLAVEPFRCLTVMLPVGITRAGILPGCPSLDRGSREPEIGFEPRTFRSLVRVQNEAAARIQAFARGILCRVAVKRAVAAEFDVLAKQLNGFSSSIPVNQESYLSNEFGEFNKMLFRLMRSFNWYCRRTLDKDRLLTACRLLLSRQGLTTSLFWMSSESSDQRFVLGSTLRVVLNYLASLPAISPSSDYTIPVRLLEDMISPKLIETSTVHAPSNDSLYSNRLWLYTYLAKCHYFRILAQFVDRQLPPTAGYLTNQNATDNDVAVFDPIEFQRVPRAATFVQLVLAPLTWADANLRKEDRSTALKYLLASALNDVLAPDPGVSTPSERIVRGIGARLFDTPSALQSISDICLTCGEGTASEKRSIFLVPSISLLYTLVTVAVPKLICPTDSTASPASPVPHDLMELAPDNEEADEEGQSLVEHPNVARLNPTVPPDMAAKLVRSIAWLLIHALRAPGMPSMRPLKNPKPLVCLHTDRADESSDEEDEDTEQRNVGSRSEQLQKQPTVYRPAWDTQITDMFSVLRRTLPSLASGALRCLSENTSLSSTHSGVLCPDHSDLVRSLAQLHYSLTQIYGLPSLAMIGLNSVYSDHPVFIRSLWHLVQFSTTSRTQTDAAANHGTYPIFNLLSSGELPENPSDVQSYLPLVYTFADCLHHRLLCLTDEEICGIASEPSTNSTFGCGFQTKELLQVGARLRDLMIGLIDISHPDHPPRHFLPEEESDGRSIGAKPMPNYRELFERVQMRAEAVAAGASPGASLLMRNTSGWSPLDLRIQLQCWISLFRRVQRLVFQIYDWDRRCHRHSLMQSDMGALCLAQQPAALNDAAFECLENATQSSAGLNPFATPTQAFWFKESIASTIDSSLRSWLQHGGDRSTVTLAGTPFGYYSRLNPDMDHGGVNPFILSSREVRQVLILREIPFVIPFERRVRLFQLLLESSRTAVQGSYVPSLAVLATHSDSERYPDVSILVRRTHLYEDAFEKLSKENEASLQPRLRVRFMNQLGTEEAGVDGGGLSREFLSEVLRAGFDPTRGFFIYTAEKTLYPNPQASAITEDYLKHYYFLGRMLAKAIYEGMLIELQFAHFFLAKVVSRSGGSVGFDYLHSLDPELYRQLRNLKNYSGDVRDLSLDFTVVTSTFGQSDTIELKPGGRHIPVTNENRVEYMHLVAYYKLNKQIYPQVKAFTTGLNDVICLDWLRLFDADELQTLISGANTVIDIDDLEKHTVYLQNSSEFSETLKHFWSVLRDLSESDKRLFLRFVTACSRPPMFGFRDLQPPFSIQITQELDRLPTASTCMNLLRLPDFRDPVVLRERLLYALHANAGFEYS</sequence>
<dbReference type="PANTHER" id="PTHR45700:SF2">
    <property type="entry name" value="UBIQUITIN-PROTEIN LIGASE E3C"/>
    <property type="match status" value="1"/>
</dbReference>
<evidence type="ECO:0000259" key="7">
    <source>
        <dbReference type="PROSITE" id="PS50237"/>
    </source>
</evidence>
<name>A0A074Z6G3_OPIVI</name>
<protein>
    <recommendedName>
        <fullName evidence="2">HECT-type E3 ubiquitin transferase</fullName>
        <ecNumber evidence="2">2.3.2.26</ecNumber>
    </recommendedName>
</protein>
<dbReference type="KEGG" id="ovi:T265_09230"/>
<dbReference type="GO" id="GO:0000209">
    <property type="term" value="P:protein polyubiquitination"/>
    <property type="evidence" value="ECO:0007669"/>
    <property type="project" value="InterPro"/>
</dbReference>
<evidence type="ECO:0000256" key="5">
    <source>
        <dbReference type="PROSITE-ProRule" id="PRU00104"/>
    </source>
</evidence>
<dbReference type="Gene3D" id="3.30.2410.10">
    <property type="entry name" value="Hect, E3 ligase catalytic domain"/>
    <property type="match status" value="1"/>
</dbReference>
<reference evidence="8 9" key="1">
    <citation type="submission" date="2013-11" db="EMBL/GenBank/DDBJ databases">
        <title>Opisthorchis viverrini - life in the bile duct.</title>
        <authorList>
            <person name="Young N.D."/>
            <person name="Nagarajan N."/>
            <person name="Lin S.J."/>
            <person name="Korhonen P.K."/>
            <person name="Jex A.R."/>
            <person name="Hall R.S."/>
            <person name="Safavi-Hemami H."/>
            <person name="Kaewkong W."/>
            <person name="Bertrand D."/>
            <person name="Gao S."/>
            <person name="Seet Q."/>
            <person name="Wongkham S."/>
            <person name="Teh B.T."/>
            <person name="Wongkham C."/>
            <person name="Intapan P.M."/>
            <person name="Maleewong W."/>
            <person name="Yang X."/>
            <person name="Hu M."/>
            <person name="Wang Z."/>
            <person name="Hofmann A."/>
            <person name="Sternberg P.W."/>
            <person name="Tan P."/>
            <person name="Wang J."/>
            <person name="Gasser R.B."/>
        </authorList>
    </citation>
    <scope>NUCLEOTIDE SEQUENCE [LARGE SCALE GENOMIC DNA]</scope>
</reference>
<dbReference type="CTD" id="20323409"/>
<organism evidence="8 9">
    <name type="scientific">Opisthorchis viverrini</name>
    <name type="common">Southeast Asian liver fluke</name>
    <dbReference type="NCBI Taxonomy" id="6198"/>
    <lineage>
        <taxon>Eukaryota</taxon>
        <taxon>Metazoa</taxon>
        <taxon>Spiralia</taxon>
        <taxon>Lophotrochozoa</taxon>
        <taxon>Platyhelminthes</taxon>
        <taxon>Trematoda</taxon>
        <taxon>Digenea</taxon>
        <taxon>Opisthorchiida</taxon>
        <taxon>Opisthorchiata</taxon>
        <taxon>Opisthorchiidae</taxon>
        <taxon>Opisthorchis</taxon>
    </lineage>
</organism>
<accession>A0A074Z6G3</accession>
<dbReference type="InterPro" id="IPR044611">
    <property type="entry name" value="E3A/B/C-like"/>
</dbReference>
<evidence type="ECO:0000256" key="1">
    <source>
        <dbReference type="ARBA" id="ARBA00000885"/>
    </source>
</evidence>
<evidence type="ECO:0000256" key="2">
    <source>
        <dbReference type="ARBA" id="ARBA00012485"/>
    </source>
</evidence>
<feature type="active site" description="Glycyl thioester intermediate" evidence="5">
    <location>
        <position position="1345"/>
    </location>
</feature>
<dbReference type="EC" id="2.3.2.26" evidence="2"/>
<dbReference type="Gene3D" id="3.90.1750.10">
    <property type="entry name" value="Hect, E3 ligase catalytic domains"/>
    <property type="match status" value="1"/>
</dbReference>
<feature type="region of interest" description="Disordered" evidence="6">
    <location>
        <begin position="532"/>
        <end position="560"/>
    </location>
</feature>
<evidence type="ECO:0000256" key="6">
    <source>
        <dbReference type="SAM" id="MobiDB-lite"/>
    </source>
</evidence>
<dbReference type="EMBL" id="KL596882">
    <property type="protein sequence ID" value="KER22751.1"/>
    <property type="molecule type" value="Genomic_DNA"/>
</dbReference>
<dbReference type="InterPro" id="IPR035983">
    <property type="entry name" value="Hect_E3_ubiquitin_ligase"/>
</dbReference>
<dbReference type="GeneID" id="20323409"/>
<dbReference type="PANTHER" id="PTHR45700">
    <property type="entry name" value="UBIQUITIN-PROTEIN LIGASE E3C"/>
    <property type="match status" value="1"/>
</dbReference>
<dbReference type="Pfam" id="PF00632">
    <property type="entry name" value="HECT"/>
    <property type="match status" value="1"/>
</dbReference>
<dbReference type="STRING" id="6198.A0A074Z6G3"/>
<feature type="compositionally biased region" description="Polar residues" evidence="6">
    <location>
        <begin position="547"/>
        <end position="560"/>
    </location>
</feature>
<gene>
    <name evidence="8" type="ORF">T265_09230</name>
</gene>
<evidence type="ECO:0000313" key="9">
    <source>
        <dbReference type="Proteomes" id="UP000054324"/>
    </source>
</evidence>
<dbReference type="PROSITE" id="PS50096">
    <property type="entry name" value="IQ"/>
    <property type="match status" value="1"/>
</dbReference>
<dbReference type="GO" id="GO:0061630">
    <property type="term" value="F:ubiquitin protein ligase activity"/>
    <property type="evidence" value="ECO:0007669"/>
    <property type="project" value="UniProtKB-EC"/>
</dbReference>
<dbReference type="Gene3D" id="3.30.2160.10">
    <property type="entry name" value="Hect, E3 ligase catalytic domain"/>
    <property type="match status" value="1"/>
</dbReference>
<feature type="domain" description="HECT" evidence="7">
    <location>
        <begin position="1039"/>
        <end position="1377"/>
    </location>
</feature>
<evidence type="ECO:0000256" key="4">
    <source>
        <dbReference type="ARBA" id="ARBA00022786"/>
    </source>
</evidence>
<dbReference type="OrthoDB" id="8068875at2759"/>
<dbReference type="PROSITE" id="PS50237">
    <property type="entry name" value="HECT"/>
    <property type="match status" value="1"/>
</dbReference>
<dbReference type="Proteomes" id="UP000054324">
    <property type="component" value="Unassembled WGS sequence"/>
</dbReference>
<keyword evidence="9" id="KW-1185">Reference proteome</keyword>
<dbReference type="RefSeq" id="XP_009173513.1">
    <property type="nucleotide sequence ID" value="XM_009175249.1"/>
</dbReference>
<keyword evidence="4 5" id="KW-0833">Ubl conjugation pathway</keyword>
<evidence type="ECO:0000256" key="3">
    <source>
        <dbReference type="ARBA" id="ARBA00022679"/>
    </source>
</evidence>
<dbReference type="FunFam" id="3.30.2160.10:FF:000002">
    <property type="entry name" value="Putative Ubiquitin-protein ligase E3C"/>
    <property type="match status" value="1"/>
</dbReference>
<dbReference type="FunFam" id="3.30.2410.10:FF:000003">
    <property type="entry name" value="probable E3 ubiquitin-protein ligase HERC4 isoform X1"/>
    <property type="match status" value="1"/>
</dbReference>
<proteinExistence type="predicted"/>
<evidence type="ECO:0000313" key="8">
    <source>
        <dbReference type="EMBL" id="KER22751.1"/>
    </source>
</evidence>
<dbReference type="GO" id="GO:0006511">
    <property type="term" value="P:ubiquitin-dependent protein catabolic process"/>
    <property type="evidence" value="ECO:0007669"/>
    <property type="project" value="TreeGrafter"/>
</dbReference>
<dbReference type="SUPFAM" id="SSF56204">
    <property type="entry name" value="Hect, E3 ligase catalytic domain"/>
    <property type="match status" value="1"/>
</dbReference>